<sequence length="312" mass="34968">MGRVKINQPRPKELASCSLLPQRCELLVSSPTTDSVVVLTATDKDTDAIFQEDVLQKLSSENFTAILPPDLKAQRTVLCFRLDDLVYQYEAFPPHQIKEETYIPLLTCNTCYAIEDHSTKQCPCSECGSNGHTFRECSSPIKQCLHCGQAHSCMAMHRPARKKAYKEKEERLRTESTRSTSISYAQAASPPASERYIETEPYRPCTTPSASLAMNGLPDIKLPPNPPSQAIIRAITGKMSPVQDPRKDLLPPSLGRTHLPWPPMGKGTHPHRKKKPSKSELHSERSQHAGPPPEQRTRTSRQRKQVRPKTGR</sequence>
<organism evidence="4 5">
    <name type="scientific">Scylla paramamosain</name>
    <name type="common">Mud crab</name>
    <dbReference type="NCBI Taxonomy" id="85552"/>
    <lineage>
        <taxon>Eukaryota</taxon>
        <taxon>Metazoa</taxon>
        <taxon>Ecdysozoa</taxon>
        <taxon>Arthropoda</taxon>
        <taxon>Crustacea</taxon>
        <taxon>Multicrustacea</taxon>
        <taxon>Malacostraca</taxon>
        <taxon>Eumalacostraca</taxon>
        <taxon>Eucarida</taxon>
        <taxon>Decapoda</taxon>
        <taxon>Pleocyemata</taxon>
        <taxon>Brachyura</taxon>
        <taxon>Eubrachyura</taxon>
        <taxon>Portunoidea</taxon>
        <taxon>Portunidae</taxon>
        <taxon>Portuninae</taxon>
        <taxon>Scylla</taxon>
    </lineage>
</organism>
<evidence type="ECO:0000313" key="4">
    <source>
        <dbReference type="EMBL" id="KAK8391960.1"/>
    </source>
</evidence>
<keyword evidence="1" id="KW-0862">Zinc</keyword>
<name>A0AAW0TWA2_SCYPA</name>
<feature type="domain" description="CCHC-type" evidence="3">
    <location>
        <begin position="124"/>
        <end position="137"/>
    </location>
</feature>
<feature type="compositionally biased region" description="Basic and acidic residues" evidence="2">
    <location>
        <begin position="277"/>
        <end position="287"/>
    </location>
</feature>
<evidence type="ECO:0000256" key="1">
    <source>
        <dbReference type="PROSITE-ProRule" id="PRU00047"/>
    </source>
</evidence>
<dbReference type="EMBL" id="JARAKH010000023">
    <property type="protein sequence ID" value="KAK8391960.1"/>
    <property type="molecule type" value="Genomic_DNA"/>
</dbReference>
<dbReference type="PROSITE" id="PS50158">
    <property type="entry name" value="ZF_CCHC"/>
    <property type="match status" value="1"/>
</dbReference>
<gene>
    <name evidence="4" type="ORF">O3P69_017521</name>
</gene>
<comment type="caution">
    <text evidence="4">The sequence shown here is derived from an EMBL/GenBank/DDBJ whole genome shotgun (WGS) entry which is preliminary data.</text>
</comment>
<feature type="compositionally biased region" description="Basic residues" evidence="2">
    <location>
        <begin position="298"/>
        <end position="312"/>
    </location>
</feature>
<feature type="compositionally biased region" description="Basic and acidic residues" evidence="2">
    <location>
        <begin position="166"/>
        <end position="176"/>
    </location>
</feature>
<evidence type="ECO:0000256" key="2">
    <source>
        <dbReference type="SAM" id="MobiDB-lite"/>
    </source>
</evidence>
<dbReference type="GO" id="GO:0003676">
    <property type="term" value="F:nucleic acid binding"/>
    <property type="evidence" value="ECO:0007669"/>
    <property type="project" value="InterPro"/>
</dbReference>
<accession>A0AAW0TWA2</accession>
<dbReference type="InterPro" id="IPR001878">
    <property type="entry name" value="Znf_CCHC"/>
</dbReference>
<proteinExistence type="predicted"/>
<dbReference type="Proteomes" id="UP001487740">
    <property type="component" value="Unassembled WGS sequence"/>
</dbReference>
<dbReference type="AlphaFoldDB" id="A0AAW0TWA2"/>
<keyword evidence="1" id="KW-0863">Zinc-finger</keyword>
<keyword evidence="5" id="KW-1185">Reference proteome</keyword>
<feature type="compositionally biased region" description="Polar residues" evidence="2">
    <location>
        <begin position="177"/>
        <end position="186"/>
    </location>
</feature>
<evidence type="ECO:0000259" key="3">
    <source>
        <dbReference type="PROSITE" id="PS50158"/>
    </source>
</evidence>
<evidence type="ECO:0000313" key="5">
    <source>
        <dbReference type="Proteomes" id="UP001487740"/>
    </source>
</evidence>
<feature type="region of interest" description="Disordered" evidence="2">
    <location>
        <begin position="238"/>
        <end position="312"/>
    </location>
</feature>
<feature type="region of interest" description="Disordered" evidence="2">
    <location>
        <begin position="166"/>
        <end position="210"/>
    </location>
</feature>
<keyword evidence="1" id="KW-0479">Metal-binding</keyword>
<reference evidence="4 5" key="1">
    <citation type="submission" date="2023-03" db="EMBL/GenBank/DDBJ databases">
        <title>High-quality genome of Scylla paramamosain provides insights in environmental adaptation.</title>
        <authorList>
            <person name="Zhang L."/>
        </authorList>
    </citation>
    <scope>NUCLEOTIDE SEQUENCE [LARGE SCALE GENOMIC DNA]</scope>
    <source>
        <strain evidence="4">LZ_2023a</strain>
        <tissue evidence="4">Muscle</tissue>
    </source>
</reference>
<protein>
    <recommendedName>
        <fullName evidence="3">CCHC-type domain-containing protein</fullName>
    </recommendedName>
</protein>
<dbReference type="GO" id="GO:0008270">
    <property type="term" value="F:zinc ion binding"/>
    <property type="evidence" value="ECO:0007669"/>
    <property type="project" value="UniProtKB-KW"/>
</dbReference>